<dbReference type="EMBL" id="LT838272">
    <property type="protein sequence ID" value="SMB88507.1"/>
    <property type="molecule type" value="Genomic_DNA"/>
</dbReference>
<keyword evidence="4" id="KW-1185">Reference proteome</keyword>
<protein>
    <submittedName>
        <fullName evidence="3">Looped-hinge helix DNA binding domain-containing protein, AbrB family</fullName>
    </submittedName>
</protein>
<gene>
    <name evidence="3" type="ORF">SAMN00808754_0013</name>
</gene>
<evidence type="ECO:0000259" key="2">
    <source>
        <dbReference type="PROSITE" id="PS51740"/>
    </source>
</evidence>
<dbReference type="Pfam" id="PF04014">
    <property type="entry name" value="MazE_antitoxin"/>
    <property type="match status" value="1"/>
</dbReference>
<evidence type="ECO:0000313" key="4">
    <source>
        <dbReference type="Proteomes" id="UP000192569"/>
    </source>
</evidence>
<dbReference type="NCBIfam" id="TIGR01439">
    <property type="entry name" value="lp_hng_hel_AbrB"/>
    <property type="match status" value="1"/>
</dbReference>
<dbReference type="GO" id="GO:0003677">
    <property type="term" value="F:DNA binding"/>
    <property type="evidence" value="ECO:0007669"/>
    <property type="project" value="UniProtKB-UniRule"/>
</dbReference>
<dbReference type="PROSITE" id="PS51740">
    <property type="entry name" value="SPOVT_ABRB"/>
    <property type="match status" value="1"/>
</dbReference>
<dbReference type="Proteomes" id="UP000192569">
    <property type="component" value="Chromosome I"/>
</dbReference>
<proteinExistence type="predicted"/>
<keyword evidence="1" id="KW-0238">DNA-binding</keyword>
<feature type="domain" description="SpoVT-AbrB" evidence="2">
    <location>
        <begin position="20"/>
        <end position="66"/>
    </location>
</feature>
<dbReference type="STRING" id="698762.SAMN00808754_0013"/>
<organism evidence="3 4">
    <name type="scientific">Thermanaeromonas toyohensis ToBE</name>
    <dbReference type="NCBI Taxonomy" id="698762"/>
    <lineage>
        <taxon>Bacteria</taxon>
        <taxon>Bacillati</taxon>
        <taxon>Bacillota</taxon>
        <taxon>Clostridia</taxon>
        <taxon>Neomoorellales</taxon>
        <taxon>Neomoorellaceae</taxon>
        <taxon>Thermanaeromonas</taxon>
    </lineage>
</organism>
<evidence type="ECO:0000313" key="3">
    <source>
        <dbReference type="EMBL" id="SMB88507.1"/>
    </source>
</evidence>
<dbReference type="AlphaFoldDB" id="A0A1W1V513"/>
<dbReference type="Gene3D" id="2.10.260.10">
    <property type="match status" value="1"/>
</dbReference>
<dbReference type="RefSeq" id="WP_084662935.1">
    <property type="nucleotide sequence ID" value="NZ_LT838272.1"/>
</dbReference>
<evidence type="ECO:0000256" key="1">
    <source>
        <dbReference type="PROSITE-ProRule" id="PRU01076"/>
    </source>
</evidence>
<dbReference type="OrthoDB" id="9782993at2"/>
<reference evidence="3 4" key="1">
    <citation type="submission" date="2017-04" db="EMBL/GenBank/DDBJ databases">
        <authorList>
            <person name="Afonso C.L."/>
            <person name="Miller P.J."/>
            <person name="Scott M.A."/>
            <person name="Spackman E."/>
            <person name="Goraichik I."/>
            <person name="Dimitrov K.M."/>
            <person name="Suarez D.L."/>
            <person name="Swayne D.E."/>
        </authorList>
    </citation>
    <scope>NUCLEOTIDE SEQUENCE [LARGE SCALE GENOMIC DNA]</scope>
    <source>
        <strain evidence="3 4">ToBE</strain>
    </source>
</reference>
<accession>A0A1W1V513</accession>
<name>A0A1W1V513_9FIRM</name>
<sequence length="117" mass="13556">MKELREGKVVGTLGGSREIVYRRVVDEKGRVTLPTEMRQQLEIRAGEEVEFLLREDGQWYIRKGFPQRACTFCGCEVDLIQVWGQTLCRRCAKKYLYLLARELELDIFVGKSGNLPD</sequence>
<dbReference type="InterPro" id="IPR037914">
    <property type="entry name" value="SpoVT-AbrB_sf"/>
</dbReference>
<dbReference type="SMART" id="SM00966">
    <property type="entry name" value="SpoVT_AbrB"/>
    <property type="match status" value="1"/>
</dbReference>
<dbReference type="InterPro" id="IPR007159">
    <property type="entry name" value="SpoVT-AbrB_dom"/>
</dbReference>
<dbReference type="SUPFAM" id="SSF89447">
    <property type="entry name" value="AbrB/MazE/MraZ-like"/>
    <property type="match status" value="1"/>
</dbReference>